<evidence type="ECO:0000313" key="2">
    <source>
        <dbReference type="EMBL" id="GFN89561.1"/>
    </source>
</evidence>
<dbReference type="AlphaFoldDB" id="A0AAV3Z4S3"/>
<gene>
    <name evidence="2" type="ORF">PoB_001606700</name>
</gene>
<dbReference type="Proteomes" id="UP000735302">
    <property type="component" value="Unassembled WGS sequence"/>
</dbReference>
<name>A0AAV3Z4S3_9GAST</name>
<accession>A0AAV3Z4S3</accession>
<reference evidence="2 3" key="1">
    <citation type="journal article" date="2021" name="Elife">
        <title>Chloroplast acquisition without the gene transfer in kleptoplastic sea slugs, Plakobranchus ocellatus.</title>
        <authorList>
            <person name="Maeda T."/>
            <person name="Takahashi S."/>
            <person name="Yoshida T."/>
            <person name="Shimamura S."/>
            <person name="Takaki Y."/>
            <person name="Nagai Y."/>
            <person name="Toyoda A."/>
            <person name="Suzuki Y."/>
            <person name="Arimoto A."/>
            <person name="Ishii H."/>
            <person name="Satoh N."/>
            <person name="Nishiyama T."/>
            <person name="Hasebe M."/>
            <person name="Maruyama T."/>
            <person name="Minagawa J."/>
            <person name="Obokata J."/>
            <person name="Shigenobu S."/>
        </authorList>
    </citation>
    <scope>NUCLEOTIDE SEQUENCE [LARGE SCALE GENOMIC DNA]</scope>
</reference>
<feature type="compositionally biased region" description="Basic residues" evidence="1">
    <location>
        <begin position="139"/>
        <end position="155"/>
    </location>
</feature>
<proteinExistence type="predicted"/>
<protein>
    <submittedName>
        <fullName evidence="2">Uncharacterized protein</fullName>
    </submittedName>
</protein>
<dbReference type="EMBL" id="BLXT01001944">
    <property type="protein sequence ID" value="GFN89561.1"/>
    <property type="molecule type" value="Genomic_DNA"/>
</dbReference>
<comment type="caution">
    <text evidence="2">The sequence shown here is derived from an EMBL/GenBank/DDBJ whole genome shotgun (WGS) entry which is preliminary data.</text>
</comment>
<evidence type="ECO:0000313" key="3">
    <source>
        <dbReference type="Proteomes" id="UP000735302"/>
    </source>
</evidence>
<organism evidence="2 3">
    <name type="scientific">Plakobranchus ocellatus</name>
    <dbReference type="NCBI Taxonomy" id="259542"/>
    <lineage>
        <taxon>Eukaryota</taxon>
        <taxon>Metazoa</taxon>
        <taxon>Spiralia</taxon>
        <taxon>Lophotrochozoa</taxon>
        <taxon>Mollusca</taxon>
        <taxon>Gastropoda</taxon>
        <taxon>Heterobranchia</taxon>
        <taxon>Euthyneura</taxon>
        <taxon>Panpulmonata</taxon>
        <taxon>Sacoglossa</taxon>
        <taxon>Placobranchoidea</taxon>
        <taxon>Plakobranchidae</taxon>
        <taxon>Plakobranchus</taxon>
    </lineage>
</organism>
<feature type="region of interest" description="Disordered" evidence="1">
    <location>
        <begin position="134"/>
        <end position="155"/>
    </location>
</feature>
<sequence length="167" mass="19052">MTFSSVPRSSPIIHLFQELEATKYLQGGVGSTVACESALRSAGILLSRVRAPPSAPRPDEGPKSLRSPWRGLAIYKNPNPQNIYKQYDHFMFLMSMHDYVRQPPTENPSRQKYKSHIRTQISSTSKPLAALAKESPNKARLKHRRMRNYSSRKNRQHGAWNTLLHIT</sequence>
<keyword evidence="3" id="KW-1185">Reference proteome</keyword>
<evidence type="ECO:0000256" key="1">
    <source>
        <dbReference type="SAM" id="MobiDB-lite"/>
    </source>
</evidence>